<evidence type="ECO:0000259" key="1">
    <source>
        <dbReference type="Pfam" id="PF01408"/>
    </source>
</evidence>
<sequence>MTQNMQGALIGCGFFAQNHMNAWGALDGAEIVAVCDLDLAKAKAMAARFGIARVYDSPEELFRNETLDFVDVVTTVDSHLPLVKLASSHAKTVICQKPFAETMADAQAMVDAAKDAGAHLIVHENFRWQKPFLDMKALIEEGVIGPPHFAHFSFRHGYDNYVNQPYLAEIERFAIMDVGLHLFDVARHFMGEAASLSCSTQSLNPAVRGEDAFTALMKMETGATCICDCSFYSKFSPEPFPNTAAVIEGSEGTLHLDRYNQLTVHSTSGAVTRNADAEVPDWGAKPWHCVQDSVMNFQRHAIDVMNGRAEPHPSGEDNLKTMTLALAAYDAAEQAKTVDIASCVEA</sequence>
<dbReference type="Pfam" id="PF22725">
    <property type="entry name" value="GFO_IDH_MocA_C3"/>
    <property type="match status" value="1"/>
</dbReference>
<dbReference type="Gene3D" id="3.40.50.720">
    <property type="entry name" value="NAD(P)-binding Rossmann-like Domain"/>
    <property type="match status" value="1"/>
</dbReference>
<comment type="caution">
    <text evidence="3">The sequence shown here is derived from an EMBL/GenBank/DDBJ whole genome shotgun (WGS) entry which is preliminary data.</text>
</comment>
<dbReference type="InterPro" id="IPR036291">
    <property type="entry name" value="NAD(P)-bd_dom_sf"/>
</dbReference>
<dbReference type="Pfam" id="PF01408">
    <property type="entry name" value="GFO_IDH_MocA"/>
    <property type="match status" value="1"/>
</dbReference>
<feature type="domain" description="GFO/IDH/MocA-like oxidoreductase" evidence="2">
    <location>
        <begin position="132"/>
        <end position="254"/>
    </location>
</feature>
<dbReference type="RefSeq" id="WP_107844716.1">
    <property type="nucleotide sequence ID" value="NZ_QBKS01000001.1"/>
</dbReference>
<dbReference type="SUPFAM" id="SSF55347">
    <property type="entry name" value="Glyceraldehyde-3-phosphate dehydrogenase-like, C-terminal domain"/>
    <property type="match status" value="1"/>
</dbReference>
<dbReference type="AlphaFoldDB" id="A0A2T6BKF2"/>
<evidence type="ECO:0000313" key="4">
    <source>
        <dbReference type="Proteomes" id="UP000243978"/>
    </source>
</evidence>
<dbReference type="PANTHER" id="PTHR43708">
    <property type="entry name" value="CONSERVED EXPRESSED OXIDOREDUCTASE (EUROFUNG)"/>
    <property type="match status" value="1"/>
</dbReference>
<dbReference type="SUPFAM" id="SSF51735">
    <property type="entry name" value="NAD(P)-binding Rossmann-fold domains"/>
    <property type="match status" value="1"/>
</dbReference>
<gene>
    <name evidence="3" type="ORF">C8N43_1185</name>
</gene>
<dbReference type="Gene3D" id="3.30.360.10">
    <property type="entry name" value="Dihydrodipicolinate Reductase, domain 2"/>
    <property type="match status" value="1"/>
</dbReference>
<proteinExistence type="predicted"/>
<evidence type="ECO:0000259" key="2">
    <source>
        <dbReference type="Pfam" id="PF22725"/>
    </source>
</evidence>
<protein>
    <submittedName>
        <fullName evidence="3">Putative dehydrogenase</fullName>
    </submittedName>
</protein>
<organism evidence="3 4">
    <name type="scientific">Litoreibacter ponti</name>
    <dbReference type="NCBI Taxonomy" id="1510457"/>
    <lineage>
        <taxon>Bacteria</taxon>
        <taxon>Pseudomonadati</taxon>
        <taxon>Pseudomonadota</taxon>
        <taxon>Alphaproteobacteria</taxon>
        <taxon>Rhodobacterales</taxon>
        <taxon>Roseobacteraceae</taxon>
        <taxon>Litoreibacter</taxon>
    </lineage>
</organism>
<accession>A0A2T6BKF2</accession>
<keyword evidence="4" id="KW-1185">Reference proteome</keyword>
<dbReference type="PANTHER" id="PTHR43708:SF8">
    <property type="entry name" value="OXIDOREDUCTASE"/>
    <property type="match status" value="1"/>
</dbReference>
<feature type="domain" description="Gfo/Idh/MocA-like oxidoreductase N-terminal" evidence="1">
    <location>
        <begin position="8"/>
        <end position="122"/>
    </location>
</feature>
<name>A0A2T6BKF2_9RHOB</name>
<dbReference type="Proteomes" id="UP000243978">
    <property type="component" value="Unassembled WGS sequence"/>
</dbReference>
<dbReference type="InterPro" id="IPR055170">
    <property type="entry name" value="GFO_IDH_MocA-like_dom"/>
</dbReference>
<dbReference type="InterPro" id="IPR051317">
    <property type="entry name" value="Gfo/Idh/MocA_oxidoreduct"/>
</dbReference>
<dbReference type="GO" id="GO:0000166">
    <property type="term" value="F:nucleotide binding"/>
    <property type="evidence" value="ECO:0007669"/>
    <property type="project" value="InterPro"/>
</dbReference>
<reference evidence="3 4" key="1">
    <citation type="submission" date="2018-04" db="EMBL/GenBank/DDBJ databases">
        <title>Genomic Encyclopedia of Archaeal and Bacterial Type Strains, Phase II (KMG-II): from individual species to whole genera.</title>
        <authorList>
            <person name="Goeker M."/>
        </authorList>
    </citation>
    <scope>NUCLEOTIDE SEQUENCE [LARGE SCALE GENOMIC DNA]</scope>
    <source>
        <strain evidence="3 4">DSM 100977</strain>
    </source>
</reference>
<dbReference type="InterPro" id="IPR000683">
    <property type="entry name" value="Gfo/Idh/MocA-like_OxRdtase_N"/>
</dbReference>
<evidence type="ECO:0000313" key="3">
    <source>
        <dbReference type="EMBL" id="PTX56526.1"/>
    </source>
</evidence>
<dbReference type="OrthoDB" id="6183734at2"/>
<dbReference type="EMBL" id="QBKS01000001">
    <property type="protein sequence ID" value="PTX56526.1"/>
    <property type="molecule type" value="Genomic_DNA"/>
</dbReference>